<evidence type="ECO:0000256" key="1">
    <source>
        <dbReference type="SAM" id="MobiDB-lite"/>
    </source>
</evidence>
<organism evidence="2 3">
    <name type="scientific">Paspalum notatum var. saurae</name>
    <dbReference type="NCBI Taxonomy" id="547442"/>
    <lineage>
        <taxon>Eukaryota</taxon>
        <taxon>Viridiplantae</taxon>
        <taxon>Streptophyta</taxon>
        <taxon>Embryophyta</taxon>
        <taxon>Tracheophyta</taxon>
        <taxon>Spermatophyta</taxon>
        <taxon>Magnoliopsida</taxon>
        <taxon>Liliopsida</taxon>
        <taxon>Poales</taxon>
        <taxon>Poaceae</taxon>
        <taxon>PACMAD clade</taxon>
        <taxon>Panicoideae</taxon>
        <taxon>Andropogonodae</taxon>
        <taxon>Paspaleae</taxon>
        <taxon>Paspalinae</taxon>
        <taxon>Paspalum</taxon>
    </lineage>
</organism>
<feature type="region of interest" description="Disordered" evidence="1">
    <location>
        <begin position="34"/>
        <end position="69"/>
    </location>
</feature>
<reference evidence="2 3" key="1">
    <citation type="submission" date="2024-02" db="EMBL/GenBank/DDBJ databases">
        <title>High-quality chromosome-scale genome assembly of Pensacola bahiagrass (Paspalum notatum Flugge var. saurae).</title>
        <authorList>
            <person name="Vega J.M."/>
            <person name="Podio M."/>
            <person name="Orjuela J."/>
            <person name="Siena L.A."/>
            <person name="Pessino S.C."/>
            <person name="Combes M.C."/>
            <person name="Mariac C."/>
            <person name="Albertini E."/>
            <person name="Pupilli F."/>
            <person name="Ortiz J.P.A."/>
            <person name="Leblanc O."/>
        </authorList>
    </citation>
    <scope>NUCLEOTIDE SEQUENCE [LARGE SCALE GENOMIC DNA]</scope>
    <source>
        <strain evidence="2">R1</strain>
        <tissue evidence="2">Leaf</tissue>
    </source>
</reference>
<dbReference type="AlphaFoldDB" id="A0AAQ3UWM1"/>
<sequence length="99" mass="10621">METPRPFSGRPPPGRQAAKLLSGLRLSQIHTGCLRPARPQAPGGQAPVRTPAAPDPRRLPAPRPSQGARCQAPLRAWAAPNPRLPSARAYTTCWECCVP</sequence>
<dbReference type="EMBL" id="CP144754">
    <property type="protein sequence ID" value="WVZ97609.1"/>
    <property type="molecule type" value="Genomic_DNA"/>
</dbReference>
<accession>A0AAQ3UWM1</accession>
<dbReference type="Proteomes" id="UP001341281">
    <property type="component" value="Chromosome 10"/>
</dbReference>
<evidence type="ECO:0000313" key="2">
    <source>
        <dbReference type="EMBL" id="WVZ97610.1"/>
    </source>
</evidence>
<gene>
    <name evidence="2" type="ORF">U9M48_043129</name>
</gene>
<proteinExistence type="predicted"/>
<feature type="compositionally biased region" description="Low complexity" evidence="1">
    <location>
        <begin position="35"/>
        <end position="47"/>
    </location>
</feature>
<dbReference type="EMBL" id="CP144754">
    <property type="protein sequence ID" value="WVZ97610.1"/>
    <property type="molecule type" value="Genomic_DNA"/>
</dbReference>
<protein>
    <submittedName>
        <fullName evidence="2">Uncharacterized protein</fullName>
    </submittedName>
</protein>
<evidence type="ECO:0000313" key="3">
    <source>
        <dbReference type="Proteomes" id="UP001341281"/>
    </source>
</evidence>
<keyword evidence="3" id="KW-1185">Reference proteome</keyword>
<name>A0AAQ3UWM1_PASNO</name>